<feature type="domain" description="Azaphilone pigments biosynthesis cluster protein L N-terminal" evidence="2">
    <location>
        <begin position="3"/>
        <end position="169"/>
    </location>
</feature>
<dbReference type="EMBL" id="JAQQWK010000011">
    <property type="protein sequence ID" value="KAK8024557.1"/>
    <property type="molecule type" value="Genomic_DNA"/>
</dbReference>
<dbReference type="Pfam" id="PF17111">
    <property type="entry name" value="PigL_N"/>
    <property type="match status" value="1"/>
</dbReference>
<evidence type="ECO:0000256" key="1">
    <source>
        <dbReference type="ARBA" id="ARBA00022737"/>
    </source>
</evidence>
<dbReference type="InterPro" id="IPR027417">
    <property type="entry name" value="P-loop_NTPase"/>
</dbReference>
<dbReference type="PANTHER" id="PTHR10039">
    <property type="entry name" value="AMELOGENIN"/>
    <property type="match status" value="1"/>
</dbReference>
<dbReference type="Pfam" id="PF24883">
    <property type="entry name" value="NPHP3_N"/>
    <property type="match status" value="1"/>
</dbReference>
<evidence type="ECO:0000259" key="2">
    <source>
        <dbReference type="Pfam" id="PF17111"/>
    </source>
</evidence>
<dbReference type="InterPro" id="IPR031348">
    <property type="entry name" value="PigL_N"/>
</dbReference>
<evidence type="ECO:0000259" key="3">
    <source>
        <dbReference type="Pfam" id="PF24883"/>
    </source>
</evidence>
<keyword evidence="1" id="KW-0677">Repeat</keyword>
<evidence type="ECO:0008006" key="6">
    <source>
        <dbReference type="Google" id="ProtNLM"/>
    </source>
</evidence>
<evidence type="ECO:0000313" key="4">
    <source>
        <dbReference type="EMBL" id="KAK8024557.1"/>
    </source>
</evidence>
<reference evidence="4 5" key="1">
    <citation type="submission" date="2023-01" db="EMBL/GenBank/DDBJ databases">
        <title>Analysis of 21 Apiospora genomes using comparative genomics revels a genus with tremendous synthesis potential of carbohydrate active enzymes and secondary metabolites.</title>
        <authorList>
            <person name="Sorensen T."/>
        </authorList>
    </citation>
    <scope>NUCLEOTIDE SEQUENCE [LARGE SCALE GENOMIC DNA]</scope>
    <source>
        <strain evidence="4 5">CBS 33761</strain>
    </source>
</reference>
<feature type="domain" description="Nephrocystin 3-like N-terminal" evidence="3">
    <location>
        <begin position="203"/>
        <end position="379"/>
    </location>
</feature>
<name>A0ABR1S2Z9_9PEZI</name>
<gene>
    <name evidence="4" type="ORF">PG993_012623</name>
</gene>
<dbReference type="Proteomes" id="UP001444661">
    <property type="component" value="Unassembled WGS sequence"/>
</dbReference>
<dbReference type="InterPro" id="IPR056884">
    <property type="entry name" value="NPHP3-like_N"/>
</dbReference>
<dbReference type="SUPFAM" id="SSF52540">
    <property type="entry name" value="P-loop containing nucleoside triphosphate hydrolases"/>
    <property type="match status" value="1"/>
</dbReference>
<dbReference type="Gene3D" id="3.40.50.300">
    <property type="entry name" value="P-loop containing nucleotide triphosphate hydrolases"/>
    <property type="match status" value="1"/>
</dbReference>
<protein>
    <recommendedName>
        <fullName evidence="6">NACHT domain-containing protein</fullName>
    </recommendedName>
</protein>
<organism evidence="4 5">
    <name type="scientific">Apiospora rasikravindrae</name>
    <dbReference type="NCBI Taxonomy" id="990691"/>
    <lineage>
        <taxon>Eukaryota</taxon>
        <taxon>Fungi</taxon>
        <taxon>Dikarya</taxon>
        <taxon>Ascomycota</taxon>
        <taxon>Pezizomycotina</taxon>
        <taxon>Sordariomycetes</taxon>
        <taxon>Xylariomycetidae</taxon>
        <taxon>Amphisphaeriales</taxon>
        <taxon>Apiosporaceae</taxon>
        <taxon>Apiospora</taxon>
    </lineage>
</organism>
<accession>A0ABR1S2Z9</accession>
<evidence type="ECO:0000313" key="5">
    <source>
        <dbReference type="Proteomes" id="UP001444661"/>
    </source>
</evidence>
<comment type="caution">
    <text evidence="4">The sequence shown here is derived from an EMBL/GenBank/DDBJ whole genome shotgun (WGS) entry which is preliminary data.</text>
</comment>
<keyword evidence="5" id="KW-1185">Reference proteome</keyword>
<sequence length="440" mass="48911">MSDPLSIASAVAGLVSLTIQATQLTCKFVGEVSHAGETVLQCLQSLTHLRDVLARVQESSTNAELAVILLQRPQPISEDEVKICTQSIEKVRGRLAALFHDDGRIKRRHALTWPFQNNESADLIKQMQRFRDTFATLIAADTLDVSVKSHQVATETMSVVRNIKDDMESGRRDQATQALLGWIYPEDMETWRFGGGKAIPHQGTGAWLFESRAFQDWSESRDGRKPVLWCLGPPGSGKSVLMSQAISCFKGQPSPTSGLPEALVLSHFCDHQDSQTQSPDLIIRHLMRQAALQSDKVLVNLQKCKEYQDTKRSGRSLRLEELVRIFLDECLASDPRFLIVLDGLDECFEHLAGLEVRHEILRFITKVASSGSRVLTASRDLADIRAELRGCCAELRVRVSDADLGAYAKGRLHGIEKRVARAEHYKGAIIDKVVEDADGM</sequence>
<proteinExistence type="predicted"/>
<dbReference type="PANTHER" id="PTHR10039:SF16">
    <property type="entry name" value="GPI INOSITOL-DEACYLASE"/>
    <property type="match status" value="1"/>
</dbReference>